<dbReference type="Gene3D" id="1.10.10.10">
    <property type="entry name" value="Winged helix-like DNA-binding domain superfamily/Winged helix DNA-binding domain"/>
    <property type="match status" value="1"/>
</dbReference>
<name>A0A146G5W8_TERSA</name>
<dbReference type="PRINTS" id="PR00039">
    <property type="entry name" value="HTHLYSR"/>
</dbReference>
<evidence type="ECO:0000256" key="1">
    <source>
        <dbReference type="ARBA" id="ARBA00009437"/>
    </source>
</evidence>
<keyword evidence="7" id="KW-1185">Reference proteome</keyword>
<evidence type="ECO:0000256" key="4">
    <source>
        <dbReference type="ARBA" id="ARBA00023163"/>
    </source>
</evidence>
<dbReference type="EMBL" id="BDCO01000002">
    <property type="protein sequence ID" value="GAT32126.1"/>
    <property type="molecule type" value="Genomic_DNA"/>
</dbReference>
<sequence>MNRPTIRELECFTAVAEELNFSRAARRLNLSQPPLTRQIQSLEEKLGCPLLERSTRSVAITAAGRLFLEDARAVLQRLDAARDAVLRAAGGEVTRLRIGFVGALLDESLVRLLQTFREAHPHCQIALEDLSPAAQLEALSEGKIDGAFLGAPPHSLRRGLASFIWQREPLGIALPAAHPLAAARSLPIARLRDEGWIMVSREAAPAFRRQFDTLCAAEGFKPRIVQESERVAAVLTMVAAGQGISLLPVTMGRFLAQGVTIRPLPGRKPPTLDHTFVYKKASPAPPLADFVRLLGSPGKR</sequence>
<keyword evidence="2" id="KW-0805">Transcription regulation</keyword>
<evidence type="ECO:0000259" key="5">
    <source>
        <dbReference type="PROSITE" id="PS50931"/>
    </source>
</evidence>
<dbReference type="InterPro" id="IPR000847">
    <property type="entry name" value="LysR_HTH_N"/>
</dbReference>
<proteinExistence type="inferred from homology"/>
<dbReference type="InterPro" id="IPR005119">
    <property type="entry name" value="LysR_subst-bd"/>
</dbReference>
<dbReference type="InterPro" id="IPR036388">
    <property type="entry name" value="WH-like_DNA-bd_sf"/>
</dbReference>
<protein>
    <submittedName>
        <fullName evidence="6">DNA-binding transcriptional regulator, LysR family</fullName>
    </submittedName>
</protein>
<accession>A0A146G5W8</accession>
<dbReference type="GO" id="GO:0003700">
    <property type="term" value="F:DNA-binding transcription factor activity"/>
    <property type="evidence" value="ECO:0007669"/>
    <property type="project" value="InterPro"/>
</dbReference>
<keyword evidence="3 6" id="KW-0238">DNA-binding</keyword>
<dbReference type="PANTHER" id="PTHR30346">
    <property type="entry name" value="TRANSCRIPTIONAL DUAL REGULATOR HCAR-RELATED"/>
    <property type="match status" value="1"/>
</dbReference>
<organism evidence="6 7">
    <name type="scientific">Terrimicrobium sacchariphilum</name>
    <dbReference type="NCBI Taxonomy" id="690879"/>
    <lineage>
        <taxon>Bacteria</taxon>
        <taxon>Pseudomonadati</taxon>
        <taxon>Verrucomicrobiota</taxon>
        <taxon>Terrimicrobiia</taxon>
        <taxon>Terrimicrobiales</taxon>
        <taxon>Terrimicrobiaceae</taxon>
        <taxon>Terrimicrobium</taxon>
    </lineage>
</organism>
<dbReference type="Pfam" id="PF00126">
    <property type="entry name" value="HTH_1"/>
    <property type="match status" value="1"/>
</dbReference>
<dbReference type="PROSITE" id="PS50931">
    <property type="entry name" value="HTH_LYSR"/>
    <property type="match status" value="1"/>
</dbReference>
<gene>
    <name evidence="6" type="ORF">TSACC_2523</name>
</gene>
<dbReference type="GO" id="GO:0003677">
    <property type="term" value="F:DNA binding"/>
    <property type="evidence" value="ECO:0007669"/>
    <property type="project" value="UniProtKB-KW"/>
</dbReference>
<dbReference type="FunFam" id="1.10.10.10:FF:000001">
    <property type="entry name" value="LysR family transcriptional regulator"/>
    <property type="match status" value="1"/>
</dbReference>
<comment type="caution">
    <text evidence="6">The sequence shown here is derived from an EMBL/GenBank/DDBJ whole genome shotgun (WGS) entry which is preliminary data.</text>
</comment>
<dbReference type="CDD" id="cd08414">
    <property type="entry name" value="PBP2_LTTR_aromatics_like"/>
    <property type="match status" value="1"/>
</dbReference>
<dbReference type="OrthoDB" id="9803735at2"/>
<dbReference type="AlphaFoldDB" id="A0A146G5W8"/>
<dbReference type="Gene3D" id="3.40.190.10">
    <property type="entry name" value="Periplasmic binding protein-like II"/>
    <property type="match status" value="2"/>
</dbReference>
<comment type="similarity">
    <text evidence="1">Belongs to the LysR transcriptional regulatory family.</text>
</comment>
<dbReference type="STRING" id="690879.TSACC_2523"/>
<dbReference type="InterPro" id="IPR036390">
    <property type="entry name" value="WH_DNA-bd_sf"/>
</dbReference>
<reference evidence="7" key="1">
    <citation type="journal article" date="2017" name="Genome Announc.">
        <title>Draft Genome Sequence of Terrimicrobium sacchariphilum NM-5T, a Facultative Anaerobic Soil Bacterium of the Class Spartobacteria.</title>
        <authorList>
            <person name="Qiu Y.L."/>
            <person name="Tourlousse D.M."/>
            <person name="Matsuura N."/>
            <person name="Ohashi A."/>
            <person name="Sekiguchi Y."/>
        </authorList>
    </citation>
    <scope>NUCLEOTIDE SEQUENCE [LARGE SCALE GENOMIC DNA]</scope>
    <source>
        <strain evidence="7">NM-5</strain>
    </source>
</reference>
<dbReference type="FunCoup" id="A0A146G5W8">
    <property type="interactions" value="12"/>
</dbReference>
<dbReference type="Proteomes" id="UP000076023">
    <property type="component" value="Unassembled WGS sequence"/>
</dbReference>
<dbReference type="SUPFAM" id="SSF53850">
    <property type="entry name" value="Periplasmic binding protein-like II"/>
    <property type="match status" value="1"/>
</dbReference>
<keyword evidence="4" id="KW-0804">Transcription</keyword>
<feature type="domain" description="HTH lysR-type" evidence="5">
    <location>
        <begin position="4"/>
        <end position="61"/>
    </location>
</feature>
<dbReference type="SUPFAM" id="SSF46785">
    <property type="entry name" value="Winged helix' DNA-binding domain"/>
    <property type="match status" value="1"/>
</dbReference>
<evidence type="ECO:0000313" key="6">
    <source>
        <dbReference type="EMBL" id="GAT32126.1"/>
    </source>
</evidence>
<dbReference type="PANTHER" id="PTHR30346:SF0">
    <property type="entry name" value="HCA OPERON TRANSCRIPTIONAL ACTIVATOR HCAR"/>
    <property type="match status" value="1"/>
</dbReference>
<evidence type="ECO:0000313" key="7">
    <source>
        <dbReference type="Proteomes" id="UP000076023"/>
    </source>
</evidence>
<evidence type="ECO:0000256" key="3">
    <source>
        <dbReference type="ARBA" id="ARBA00023125"/>
    </source>
</evidence>
<dbReference type="Pfam" id="PF03466">
    <property type="entry name" value="LysR_substrate"/>
    <property type="match status" value="1"/>
</dbReference>
<dbReference type="GO" id="GO:0032993">
    <property type="term" value="C:protein-DNA complex"/>
    <property type="evidence" value="ECO:0007669"/>
    <property type="project" value="TreeGrafter"/>
</dbReference>
<evidence type="ECO:0000256" key="2">
    <source>
        <dbReference type="ARBA" id="ARBA00023015"/>
    </source>
</evidence>
<dbReference type="RefSeq" id="WP_075077975.1">
    <property type="nucleotide sequence ID" value="NZ_BDCO01000002.1"/>
</dbReference>
<dbReference type="InParanoid" id="A0A146G5W8"/>